<name>F0X027_9STRA</name>
<organism evidence="1">
    <name type="scientific">Albugo laibachii Nc14</name>
    <dbReference type="NCBI Taxonomy" id="890382"/>
    <lineage>
        <taxon>Eukaryota</taxon>
        <taxon>Sar</taxon>
        <taxon>Stramenopiles</taxon>
        <taxon>Oomycota</taxon>
        <taxon>Peronosporomycetes</taxon>
        <taxon>Albuginales</taxon>
        <taxon>Albuginaceae</taxon>
        <taxon>Albugo</taxon>
    </lineage>
</organism>
<gene>
    <name evidence="1" type="primary">AlNc14C457G11766</name>
    <name evidence="1" type="ORF">ALNC14_132530</name>
</gene>
<sequence>MIQHSESCLSVDHASFNSTVCTFGPPMTWILGYLEGMKMLNLQIGGVRVLSGDVKIESWSEADFAADKSDRKSVSGYVVMGDGAVVFCFVVVQETDSDVTEPNGSQILCGFTGWS</sequence>
<evidence type="ECO:0000313" key="1">
    <source>
        <dbReference type="EMBL" id="CCA27109.1"/>
    </source>
</evidence>
<reference evidence="1" key="2">
    <citation type="submission" date="2011-02" db="EMBL/GenBank/DDBJ databases">
        <authorList>
            <person name="MacLean D."/>
        </authorList>
    </citation>
    <scope>NUCLEOTIDE SEQUENCE</scope>
</reference>
<accession>F0X027</accession>
<dbReference type="EMBL" id="FR824500">
    <property type="protein sequence ID" value="CCA27109.1"/>
    <property type="molecule type" value="Genomic_DNA"/>
</dbReference>
<protein>
    <submittedName>
        <fullName evidence="1">AlNc14C457G11766 protein</fullName>
    </submittedName>
</protein>
<reference evidence="1" key="1">
    <citation type="journal article" date="2011" name="PLoS Biol.">
        <title>Gene gain and loss during evolution of obligate parasitism in the white rust pathogen of Arabidopsis thaliana.</title>
        <authorList>
            <person name="Kemen E."/>
            <person name="Gardiner A."/>
            <person name="Schultz-Larsen T."/>
            <person name="Kemen A.C."/>
            <person name="Balmuth A.L."/>
            <person name="Robert-Seilaniantz A."/>
            <person name="Bailey K."/>
            <person name="Holub E."/>
            <person name="Studholme D.J."/>
            <person name="Maclean D."/>
            <person name="Jones J.D."/>
        </authorList>
    </citation>
    <scope>NUCLEOTIDE SEQUENCE</scope>
</reference>
<dbReference type="HOGENOM" id="CLU_2113516_0_0_1"/>
<dbReference type="AlphaFoldDB" id="F0X027"/>
<proteinExistence type="predicted"/>